<dbReference type="PROSITE" id="PS01321">
    <property type="entry name" value="RUVC"/>
    <property type="match status" value="1"/>
</dbReference>
<evidence type="ECO:0000256" key="11">
    <source>
        <dbReference type="ARBA" id="ARBA00023204"/>
    </source>
</evidence>
<sequence>CASLNVSVYQYEATVVKKATTGFGRANKEQVYSMVKFLLPGVICKSDDESDALAVAICHSQFASSNINYSELDNNYDS</sequence>
<dbReference type="GO" id="GO:0006310">
    <property type="term" value="P:DNA recombination"/>
    <property type="evidence" value="ECO:0007669"/>
    <property type="project" value="UniProtKB-KW"/>
</dbReference>
<dbReference type="SUPFAM" id="SSF53098">
    <property type="entry name" value="Ribonuclease H-like"/>
    <property type="match status" value="1"/>
</dbReference>
<evidence type="ECO:0000256" key="5">
    <source>
        <dbReference type="ARBA" id="ARBA00022759"/>
    </source>
</evidence>
<evidence type="ECO:0000256" key="2">
    <source>
        <dbReference type="ARBA" id="ARBA00022490"/>
    </source>
</evidence>
<accession>A0A382NIC5</accession>
<dbReference type="AlphaFoldDB" id="A0A382NIC5"/>
<keyword evidence="4" id="KW-0479">Metal-binding</keyword>
<dbReference type="PRINTS" id="PR00696">
    <property type="entry name" value="RSOLVASERUVC"/>
</dbReference>
<evidence type="ECO:0000256" key="1">
    <source>
        <dbReference type="ARBA" id="ARBA00009518"/>
    </source>
</evidence>
<keyword evidence="11" id="KW-0234">DNA repair</keyword>
<dbReference type="InterPro" id="IPR036397">
    <property type="entry name" value="RNaseH_sf"/>
</dbReference>
<evidence type="ECO:0000313" key="12">
    <source>
        <dbReference type="EMBL" id="SVC59321.1"/>
    </source>
</evidence>
<evidence type="ECO:0000256" key="4">
    <source>
        <dbReference type="ARBA" id="ARBA00022723"/>
    </source>
</evidence>
<dbReference type="InterPro" id="IPR020563">
    <property type="entry name" value="X-over_junc_endoDNase_Mg_BS"/>
</dbReference>
<evidence type="ECO:0000256" key="8">
    <source>
        <dbReference type="ARBA" id="ARBA00022842"/>
    </source>
</evidence>
<dbReference type="EMBL" id="UINC01099784">
    <property type="protein sequence ID" value="SVC59321.1"/>
    <property type="molecule type" value="Genomic_DNA"/>
</dbReference>
<keyword evidence="10" id="KW-0233">DNA recombination</keyword>
<dbReference type="GO" id="GO:0003677">
    <property type="term" value="F:DNA binding"/>
    <property type="evidence" value="ECO:0007669"/>
    <property type="project" value="UniProtKB-KW"/>
</dbReference>
<dbReference type="InterPro" id="IPR012337">
    <property type="entry name" value="RNaseH-like_sf"/>
</dbReference>
<organism evidence="12">
    <name type="scientific">marine metagenome</name>
    <dbReference type="NCBI Taxonomy" id="408172"/>
    <lineage>
        <taxon>unclassified sequences</taxon>
        <taxon>metagenomes</taxon>
        <taxon>ecological metagenomes</taxon>
    </lineage>
</organism>
<keyword evidence="3" id="KW-0540">Nuclease</keyword>
<evidence type="ECO:0000256" key="9">
    <source>
        <dbReference type="ARBA" id="ARBA00023125"/>
    </source>
</evidence>
<dbReference type="GO" id="GO:0008821">
    <property type="term" value="F:crossover junction DNA endonuclease activity"/>
    <property type="evidence" value="ECO:0007669"/>
    <property type="project" value="InterPro"/>
</dbReference>
<evidence type="ECO:0000256" key="7">
    <source>
        <dbReference type="ARBA" id="ARBA00022801"/>
    </source>
</evidence>
<dbReference type="PANTHER" id="PTHR30194:SF3">
    <property type="entry name" value="CROSSOVER JUNCTION ENDODEOXYRIBONUCLEASE RUVC"/>
    <property type="match status" value="1"/>
</dbReference>
<gene>
    <name evidence="12" type="ORF">METZ01_LOCUS312175</name>
</gene>
<keyword evidence="9" id="KW-0238">DNA-binding</keyword>
<keyword evidence="8" id="KW-0460">Magnesium</keyword>
<keyword evidence="5" id="KW-0255">Endonuclease</keyword>
<dbReference type="Gene3D" id="3.30.420.10">
    <property type="entry name" value="Ribonuclease H-like superfamily/Ribonuclease H"/>
    <property type="match status" value="1"/>
</dbReference>
<reference evidence="12" key="1">
    <citation type="submission" date="2018-05" db="EMBL/GenBank/DDBJ databases">
        <authorList>
            <person name="Lanie J.A."/>
            <person name="Ng W.-L."/>
            <person name="Kazmierczak K.M."/>
            <person name="Andrzejewski T.M."/>
            <person name="Davidsen T.M."/>
            <person name="Wayne K.J."/>
            <person name="Tettelin H."/>
            <person name="Glass J.I."/>
            <person name="Rusch D."/>
            <person name="Podicherti R."/>
            <person name="Tsui H.-C.T."/>
            <person name="Winkler M.E."/>
        </authorList>
    </citation>
    <scope>NUCLEOTIDE SEQUENCE</scope>
</reference>
<evidence type="ECO:0000256" key="3">
    <source>
        <dbReference type="ARBA" id="ARBA00022722"/>
    </source>
</evidence>
<proteinExistence type="inferred from homology"/>
<protein>
    <submittedName>
        <fullName evidence="12">Uncharacterized protein</fullName>
    </submittedName>
</protein>
<evidence type="ECO:0000256" key="6">
    <source>
        <dbReference type="ARBA" id="ARBA00022763"/>
    </source>
</evidence>
<comment type="similarity">
    <text evidence="1">Belongs to the RuvC family.</text>
</comment>
<keyword evidence="6" id="KW-0227">DNA damage</keyword>
<keyword evidence="2" id="KW-0963">Cytoplasm</keyword>
<keyword evidence="7" id="KW-0378">Hydrolase</keyword>
<name>A0A382NIC5_9ZZZZ</name>
<evidence type="ECO:0000256" key="10">
    <source>
        <dbReference type="ARBA" id="ARBA00023172"/>
    </source>
</evidence>
<dbReference type="Pfam" id="PF02075">
    <property type="entry name" value="RuvC"/>
    <property type="match status" value="1"/>
</dbReference>
<feature type="non-terminal residue" evidence="12">
    <location>
        <position position="1"/>
    </location>
</feature>
<dbReference type="GO" id="GO:0046872">
    <property type="term" value="F:metal ion binding"/>
    <property type="evidence" value="ECO:0007669"/>
    <property type="project" value="UniProtKB-KW"/>
</dbReference>
<dbReference type="PANTHER" id="PTHR30194">
    <property type="entry name" value="CROSSOVER JUNCTION ENDODEOXYRIBONUCLEASE RUVC"/>
    <property type="match status" value="1"/>
</dbReference>
<dbReference type="GO" id="GO:0006281">
    <property type="term" value="P:DNA repair"/>
    <property type="evidence" value="ECO:0007669"/>
    <property type="project" value="UniProtKB-KW"/>
</dbReference>
<dbReference type="InterPro" id="IPR002176">
    <property type="entry name" value="X-over_junc_endoDNase_RuvC"/>
</dbReference>